<gene>
    <name evidence="3" type="ORF">PL9214670082</name>
</gene>
<dbReference type="OrthoDB" id="436463at2"/>
<evidence type="ECO:0000313" key="3">
    <source>
        <dbReference type="EMBL" id="CUR35456.1"/>
    </source>
</evidence>
<dbReference type="STRING" id="671072.PL9214670082"/>
<evidence type="ECO:0000313" key="4">
    <source>
        <dbReference type="Proteomes" id="UP000184315"/>
    </source>
</evidence>
<name>A0A1J1LS73_9CYAN</name>
<keyword evidence="2" id="KW-0812">Transmembrane</keyword>
<dbReference type="AlphaFoldDB" id="A0A1J1LS73"/>
<evidence type="ECO:0000256" key="2">
    <source>
        <dbReference type="SAM" id="Phobius"/>
    </source>
</evidence>
<keyword evidence="4" id="KW-1185">Reference proteome</keyword>
<organism evidence="3 4">
    <name type="scientific">Planktothrix tepida PCC 9214</name>
    <dbReference type="NCBI Taxonomy" id="671072"/>
    <lineage>
        <taxon>Bacteria</taxon>
        <taxon>Bacillati</taxon>
        <taxon>Cyanobacteriota</taxon>
        <taxon>Cyanophyceae</taxon>
        <taxon>Oscillatoriophycideae</taxon>
        <taxon>Oscillatoriales</taxon>
        <taxon>Microcoleaceae</taxon>
        <taxon>Planktothrix</taxon>
    </lineage>
</organism>
<feature type="region of interest" description="Disordered" evidence="1">
    <location>
        <begin position="562"/>
        <end position="613"/>
    </location>
</feature>
<accession>A0A1J1LS73</accession>
<dbReference type="EMBL" id="CZDF01000174">
    <property type="protein sequence ID" value="CUR35456.1"/>
    <property type="molecule type" value="Genomic_DNA"/>
</dbReference>
<keyword evidence="2" id="KW-1133">Transmembrane helix</keyword>
<dbReference type="Proteomes" id="UP000184315">
    <property type="component" value="Unassembled WGS sequence"/>
</dbReference>
<feature type="transmembrane region" description="Helical" evidence="2">
    <location>
        <begin position="532"/>
        <end position="553"/>
    </location>
</feature>
<evidence type="ECO:0000256" key="1">
    <source>
        <dbReference type="SAM" id="MobiDB-lite"/>
    </source>
</evidence>
<protein>
    <submittedName>
        <fullName evidence="3">Uncharacterized protein</fullName>
    </submittedName>
</protein>
<dbReference type="RefSeq" id="WP_072722421.1">
    <property type="nucleotide sequence ID" value="NZ_LN889815.1"/>
</dbReference>
<keyword evidence="2" id="KW-0472">Membrane</keyword>
<proteinExistence type="predicted"/>
<sequence>MNPSVIEIHEFSTGIQVERVGTGWVSRGFTGEYMNRTLAQIPVAVQRAITNREFAVAEGASSDEPAVIGREISDNGEEWSVIAVVTKGRDDRGRGASMYRYFLCKEIGNLGNILAWIINQRPFPVFNPYDAKTIDSPTVYPKTGSSPINLRDEFKLLLDNPIPIIIPWQQPCAPLILNEMARQIAGNQPISWAFKVEALEQPTRFQVIQPASEKAEQLLQRITAITPQYTVNVSGEQSIKSAIKGLSSREQVKIEQILILENALNDPQINENYWKSLFDSQGAAQGRSQGIYSPQMVRLLTLQAILIPEMLSDYLIWMSKRGKQDDHYQTSENFQTEIINALRQVSNQTPRLINNLVEGVKILIPSLLEHPEQVEVAVWLLQLPNGLWKKYYDEKFIPELERDLKLMLRTKGKNNLSFEHNIHPRWKPILEQLSIFWKNDYTPKIEYYKPLADLFQKLEKPPELAAFFSYVAYGKGKISKKIISNLPKQNGGNPNFYGIQLKRKVTKREKLFLAFKKTLLINIKCGEFPMQVPVWSVLVILFIFTGLGFRAGLTVGLAKADKQPETVSVKPSPTPTPPSSNPIEKKDNPTNPPNPPSPSATQSNKPPAGLDETKAVNVFDQRTKLAIEDLIKKADGSVNKQDEQKIMQILGLKNTNSDSITNLDPQKKKTWVNAIYTYQKNNGLLADGIIDKDGDTANKIKAQLK</sequence>
<reference evidence="4" key="1">
    <citation type="submission" date="2015-10" db="EMBL/GenBank/DDBJ databases">
        <authorList>
            <person name="Regsiter A."/>
            <person name="william w."/>
        </authorList>
    </citation>
    <scope>NUCLEOTIDE SEQUENCE [LARGE SCALE GENOMIC DNA]</scope>
</reference>